<dbReference type="GO" id="GO:1901135">
    <property type="term" value="P:carbohydrate derivative metabolic process"/>
    <property type="evidence" value="ECO:0007669"/>
    <property type="project" value="InterPro"/>
</dbReference>
<accession>A0A286DRN0</accession>
<dbReference type="PANTHER" id="PTHR30514">
    <property type="entry name" value="GLUCOKINASE"/>
    <property type="match status" value="1"/>
</dbReference>
<feature type="domain" description="SIS" evidence="5">
    <location>
        <begin position="140"/>
        <end position="283"/>
    </location>
</feature>
<dbReference type="Gene3D" id="1.10.10.10">
    <property type="entry name" value="Winged helix-like DNA-binding domain superfamily/Winged helix DNA-binding domain"/>
    <property type="match status" value="1"/>
</dbReference>
<dbReference type="Pfam" id="PF01380">
    <property type="entry name" value="SIS"/>
    <property type="match status" value="1"/>
</dbReference>
<evidence type="ECO:0000259" key="5">
    <source>
        <dbReference type="PROSITE" id="PS51464"/>
    </source>
</evidence>
<evidence type="ECO:0000313" key="7">
    <source>
        <dbReference type="Proteomes" id="UP000219271"/>
    </source>
</evidence>
<keyword evidence="7" id="KW-1185">Reference proteome</keyword>
<name>A0A286DRN0_9GAMM</name>
<sequence length="305" mass="34003">MNVKNARPTTKRKQQDTYTERFDARREYLTPQQLIVAEYIYHHRAAMMDKSAMEIAQLTGTSDATVIRTLQALGFSGLRELKSVLNHIFGRTLSSSARIASTVYELSPDTNASIGFVVDSYRMTCDLLCDDENRDAIAHATGLLHSAQRIAIFGIGASALLADYVSRLFNRYGKPAYVLNRTGSSLSEQLIHLQPGDVLIMMVQRSPHREGTTVLEEARRLNISIILLTGSRNSLFSHHADCTIFIPRSVAEERIPVHGTPMICLEVLVLALAAAEPATPIKTVNRLHELSASINRPRKKRHEPE</sequence>
<proteinExistence type="predicted"/>
<evidence type="ECO:0000256" key="3">
    <source>
        <dbReference type="ARBA" id="ARBA00023163"/>
    </source>
</evidence>
<dbReference type="AlphaFoldDB" id="A0A286DRN0"/>
<protein>
    <submittedName>
        <fullName evidence="6">Transcriptional regulator, RpiR family</fullName>
    </submittedName>
</protein>
<gene>
    <name evidence="6" type="ORF">SAMN06273570_5098</name>
</gene>
<keyword evidence="2" id="KW-0238">DNA-binding</keyword>
<dbReference type="InterPro" id="IPR047640">
    <property type="entry name" value="RpiR-like"/>
</dbReference>
<dbReference type="InterPro" id="IPR046348">
    <property type="entry name" value="SIS_dom_sf"/>
</dbReference>
<evidence type="ECO:0000256" key="1">
    <source>
        <dbReference type="ARBA" id="ARBA00023015"/>
    </source>
</evidence>
<evidence type="ECO:0000256" key="2">
    <source>
        <dbReference type="ARBA" id="ARBA00023125"/>
    </source>
</evidence>
<reference evidence="7" key="1">
    <citation type="submission" date="2017-09" db="EMBL/GenBank/DDBJ databases">
        <authorList>
            <person name="Varghese N."/>
            <person name="Submissions S."/>
        </authorList>
    </citation>
    <scope>NUCLEOTIDE SEQUENCE [LARGE SCALE GENOMIC DNA]</scope>
    <source>
        <strain evidence="7">JKS000234</strain>
    </source>
</reference>
<dbReference type="CDD" id="cd05013">
    <property type="entry name" value="SIS_RpiR"/>
    <property type="match status" value="1"/>
</dbReference>
<dbReference type="GO" id="GO:0003677">
    <property type="term" value="F:DNA binding"/>
    <property type="evidence" value="ECO:0007669"/>
    <property type="project" value="UniProtKB-KW"/>
</dbReference>
<feature type="domain" description="HTH rpiR-type" evidence="4">
    <location>
        <begin position="16"/>
        <end position="92"/>
    </location>
</feature>
<keyword evidence="1" id="KW-0805">Transcription regulation</keyword>
<dbReference type="Pfam" id="PF01418">
    <property type="entry name" value="HTH_6"/>
    <property type="match status" value="1"/>
</dbReference>
<dbReference type="PROSITE" id="PS51464">
    <property type="entry name" value="SIS"/>
    <property type="match status" value="1"/>
</dbReference>
<dbReference type="InterPro" id="IPR009057">
    <property type="entry name" value="Homeodomain-like_sf"/>
</dbReference>
<dbReference type="SUPFAM" id="SSF53697">
    <property type="entry name" value="SIS domain"/>
    <property type="match status" value="1"/>
</dbReference>
<dbReference type="InterPro" id="IPR035472">
    <property type="entry name" value="RpiR-like_SIS"/>
</dbReference>
<evidence type="ECO:0000259" key="4">
    <source>
        <dbReference type="PROSITE" id="PS51071"/>
    </source>
</evidence>
<dbReference type="GO" id="GO:0097367">
    <property type="term" value="F:carbohydrate derivative binding"/>
    <property type="evidence" value="ECO:0007669"/>
    <property type="project" value="InterPro"/>
</dbReference>
<dbReference type="EMBL" id="OCMY01000003">
    <property type="protein sequence ID" value="SOD61337.1"/>
    <property type="molecule type" value="Genomic_DNA"/>
</dbReference>
<keyword evidence="3" id="KW-0804">Transcription</keyword>
<dbReference type="GO" id="GO:0003700">
    <property type="term" value="F:DNA-binding transcription factor activity"/>
    <property type="evidence" value="ECO:0007669"/>
    <property type="project" value="InterPro"/>
</dbReference>
<dbReference type="InterPro" id="IPR000281">
    <property type="entry name" value="HTH_RpiR"/>
</dbReference>
<dbReference type="SUPFAM" id="SSF46689">
    <property type="entry name" value="Homeodomain-like"/>
    <property type="match status" value="1"/>
</dbReference>
<dbReference type="PROSITE" id="PS51071">
    <property type="entry name" value="HTH_RPIR"/>
    <property type="match status" value="1"/>
</dbReference>
<dbReference type="Gene3D" id="3.40.50.10490">
    <property type="entry name" value="Glucose-6-phosphate isomerase like protein, domain 1"/>
    <property type="match status" value="1"/>
</dbReference>
<dbReference type="InterPro" id="IPR036388">
    <property type="entry name" value="WH-like_DNA-bd_sf"/>
</dbReference>
<dbReference type="OrthoDB" id="8683433at2"/>
<evidence type="ECO:0000313" key="6">
    <source>
        <dbReference type="EMBL" id="SOD61337.1"/>
    </source>
</evidence>
<dbReference type="InterPro" id="IPR001347">
    <property type="entry name" value="SIS_dom"/>
</dbReference>
<organism evidence="6 7">
    <name type="scientific">Candidatus Pantoea floridensis</name>
    <dbReference type="NCBI Taxonomy" id="1938870"/>
    <lineage>
        <taxon>Bacteria</taxon>
        <taxon>Pseudomonadati</taxon>
        <taxon>Pseudomonadota</taxon>
        <taxon>Gammaproteobacteria</taxon>
        <taxon>Enterobacterales</taxon>
        <taxon>Erwiniaceae</taxon>
        <taxon>Pantoea</taxon>
    </lineage>
</organism>
<dbReference type="Proteomes" id="UP000219271">
    <property type="component" value="Unassembled WGS sequence"/>
</dbReference>